<dbReference type="PROSITE" id="PS51183">
    <property type="entry name" value="JMJN"/>
    <property type="match status" value="1"/>
</dbReference>
<keyword evidence="7" id="KW-0862">Zinc</keyword>
<dbReference type="Pfam" id="PF01388">
    <property type="entry name" value="ARID"/>
    <property type="match status" value="1"/>
</dbReference>
<dbReference type="InterPro" id="IPR001606">
    <property type="entry name" value="ARID_dom"/>
</dbReference>
<keyword evidence="6 14" id="KW-0863">Zinc-finger</keyword>
<dbReference type="SMART" id="SM01014">
    <property type="entry name" value="ARID"/>
    <property type="match status" value="1"/>
</dbReference>
<dbReference type="SMART" id="SM00558">
    <property type="entry name" value="JmjC"/>
    <property type="match status" value="1"/>
</dbReference>
<dbReference type="GO" id="GO:0005634">
    <property type="term" value="C:nucleus"/>
    <property type="evidence" value="ECO:0007669"/>
    <property type="project" value="UniProtKB-SubCell"/>
</dbReference>
<dbReference type="InterPro" id="IPR003349">
    <property type="entry name" value="JmjN"/>
</dbReference>
<dbReference type="CDD" id="cd16100">
    <property type="entry name" value="ARID"/>
    <property type="match status" value="1"/>
</dbReference>
<dbReference type="Gene3D" id="2.60.120.650">
    <property type="entry name" value="Cupin"/>
    <property type="match status" value="2"/>
</dbReference>
<keyword evidence="20" id="KW-1185">Reference proteome</keyword>
<dbReference type="InterPro" id="IPR013083">
    <property type="entry name" value="Znf_RING/FYVE/PHD"/>
</dbReference>
<reference evidence="20" key="1">
    <citation type="submission" date="2022-06" db="EMBL/GenBank/DDBJ databases">
        <authorList>
            <person name="Berger JAMES D."/>
            <person name="Berger JAMES D."/>
        </authorList>
    </citation>
    <scope>NUCLEOTIDE SEQUENCE [LARGE SCALE GENOMIC DNA]</scope>
</reference>
<protein>
    <recommendedName>
        <fullName evidence="4">[histone H3]-trimethyl-L-lysine(4) demethylase</fullName>
        <ecNumber evidence="4">1.14.11.67</ecNumber>
    </recommendedName>
</protein>
<feature type="compositionally biased region" description="Low complexity" evidence="15">
    <location>
        <begin position="991"/>
        <end position="1008"/>
    </location>
</feature>
<evidence type="ECO:0000313" key="20">
    <source>
        <dbReference type="Proteomes" id="UP000050792"/>
    </source>
</evidence>
<dbReference type="Pfam" id="PF02928">
    <property type="entry name" value="zf-C5HC2"/>
    <property type="match status" value="1"/>
</dbReference>
<feature type="region of interest" description="Disordered" evidence="15">
    <location>
        <begin position="2093"/>
        <end position="2168"/>
    </location>
</feature>
<dbReference type="Proteomes" id="UP000050792">
    <property type="component" value="Unassembled WGS sequence"/>
</dbReference>
<keyword evidence="12" id="KW-0539">Nucleus</keyword>
<dbReference type="GO" id="GO:0034647">
    <property type="term" value="F:histone H3K4me/H3K4me2/H3K4me3 demethylase activity"/>
    <property type="evidence" value="ECO:0007669"/>
    <property type="project" value="UniProtKB-EC"/>
</dbReference>
<dbReference type="PANTHER" id="PTHR10694">
    <property type="entry name" value="LYSINE-SPECIFIC DEMETHYLASE"/>
    <property type="match status" value="1"/>
</dbReference>
<evidence type="ECO:0000256" key="1">
    <source>
        <dbReference type="ARBA" id="ARBA00001954"/>
    </source>
</evidence>
<dbReference type="PROSITE" id="PS50016">
    <property type="entry name" value="ZF_PHD_2"/>
    <property type="match status" value="2"/>
</dbReference>
<feature type="region of interest" description="Disordered" evidence="15">
    <location>
        <begin position="991"/>
        <end position="1034"/>
    </location>
</feature>
<feature type="domain" description="JmjC" evidence="19">
    <location>
        <begin position="370"/>
        <end position="536"/>
    </location>
</feature>
<dbReference type="InterPro" id="IPR048615">
    <property type="entry name" value="KDM5_C-hel"/>
</dbReference>
<feature type="domain" description="PHD-type" evidence="16">
    <location>
        <begin position="1568"/>
        <end position="1620"/>
    </location>
</feature>
<feature type="region of interest" description="Disordered" evidence="15">
    <location>
        <begin position="860"/>
        <end position="963"/>
    </location>
</feature>
<feature type="domain" description="PHD-type" evidence="16">
    <location>
        <begin position="223"/>
        <end position="275"/>
    </location>
</feature>
<dbReference type="WBParaSite" id="SRDH1_62770.1">
    <property type="protein sequence ID" value="SRDH1_62770.1"/>
    <property type="gene ID" value="SRDH1_62770"/>
</dbReference>
<dbReference type="InterPro" id="IPR001965">
    <property type="entry name" value="Znf_PHD"/>
</dbReference>
<dbReference type="SMART" id="SM00249">
    <property type="entry name" value="PHD"/>
    <property type="match status" value="3"/>
</dbReference>
<dbReference type="InterPro" id="IPR019786">
    <property type="entry name" value="Zinc_finger_PHD-type_CS"/>
</dbReference>
<dbReference type="Pfam" id="PF02373">
    <property type="entry name" value="JmjC"/>
    <property type="match status" value="1"/>
</dbReference>
<evidence type="ECO:0000259" key="17">
    <source>
        <dbReference type="PROSITE" id="PS51011"/>
    </source>
</evidence>
<evidence type="ECO:0000256" key="14">
    <source>
        <dbReference type="PROSITE-ProRule" id="PRU00146"/>
    </source>
</evidence>
<dbReference type="InterPro" id="IPR003347">
    <property type="entry name" value="JmjC_dom"/>
</dbReference>
<comment type="similarity">
    <text evidence="3">Belongs to the JARID1 histone demethylase family.</text>
</comment>
<keyword evidence="8" id="KW-0156">Chromatin regulator</keyword>
<evidence type="ECO:0000256" key="7">
    <source>
        <dbReference type="ARBA" id="ARBA00022833"/>
    </source>
</evidence>
<feature type="domain" description="JmjN" evidence="18">
    <location>
        <begin position="41"/>
        <end position="82"/>
    </location>
</feature>
<dbReference type="SUPFAM" id="SSF57903">
    <property type="entry name" value="FYVE/PHD zinc finger"/>
    <property type="match status" value="3"/>
</dbReference>
<feature type="region of interest" description="Disordered" evidence="15">
    <location>
        <begin position="2506"/>
        <end position="2548"/>
    </location>
</feature>
<dbReference type="PROSITE" id="PS51184">
    <property type="entry name" value="JMJC"/>
    <property type="match status" value="1"/>
</dbReference>
<dbReference type="CDD" id="cd15519">
    <property type="entry name" value="PHD1_Lid2p_like"/>
    <property type="match status" value="1"/>
</dbReference>
<keyword evidence="11" id="KW-0408">Iron</keyword>
<organism evidence="20 21">
    <name type="scientific">Schistosoma rodhaini</name>
    <dbReference type="NCBI Taxonomy" id="6188"/>
    <lineage>
        <taxon>Eukaryota</taxon>
        <taxon>Metazoa</taxon>
        <taxon>Spiralia</taxon>
        <taxon>Lophotrochozoa</taxon>
        <taxon>Platyhelminthes</taxon>
        <taxon>Trematoda</taxon>
        <taxon>Digenea</taxon>
        <taxon>Strigeidida</taxon>
        <taxon>Schistosomatoidea</taxon>
        <taxon>Schistosomatidae</taxon>
        <taxon>Schistosoma</taxon>
    </lineage>
</organism>
<evidence type="ECO:0000256" key="10">
    <source>
        <dbReference type="ARBA" id="ARBA00023002"/>
    </source>
</evidence>
<feature type="region of interest" description="Disordered" evidence="15">
    <location>
        <begin position="1753"/>
        <end position="1776"/>
    </location>
</feature>
<dbReference type="SMART" id="SM00545">
    <property type="entry name" value="JmjN"/>
    <property type="match status" value="1"/>
</dbReference>
<evidence type="ECO:0000259" key="19">
    <source>
        <dbReference type="PROSITE" id="PS51184"/>
    </source>
</evidence>
<dbReference type="Pfam" id="PF00628">
    <property type="entry name" value="PHD"/>
    <property type="match status" value="2"/>
</dbReference>
<keyword evidence="10" id="KW-0560">Oxidoreductase</keyword>
<accession>A0AA85FS57</accession>
<feature type="compositionally biased region" description="Polar residues" evidence="15">
    <location>
        <begin position="937"/>
        <end position="954"/>
    </location>
</feature>
<dbReference type="Gene3D" id="1.10.150.60">
    <property type="entry name" value="ARID DNA-binding domain"/>
    <property type="match status" value="1"/>
</dbReference>
<reference evidence="21" key="2">
    <citation type="submission" date="2023-11" db="UniProtKB">
        <authorList>
            <consortium name="WormBaseParasite"/>
        </authorList>
    </citation>
    <scope>IDENTIFICATION</scope>
</reference>
<name>A0AA85FS57_9TREM</name>
<feature type="compositionally biased region" description="Basic and acidic residues" evidence="15">
    <location>
        <begin position="860"/>
        <end position="873"/>
    </location>
</feature>
<feature type="region of interest" description="Disordered" evidence="15">
    <location>
        <begin position="2294"/>
        <end position="2317"/>
    </location>
</feature>
<proteinExistence type="inferred from homology"/>
<dbReference type="SMART" id="SM00501">
    <property type="entry name" value="BRIGHT"/>
    <property type="match status" value="1"/>
</dbReference>
<dbReference type="GO" id="GO:0003677">
    <property type="term" value="F:DNA binding"/>
    <property type="evidence" value="ECO:0007669"/>
    <property type="project" value="InterPro"/>
</dbReference>
<feature type="domain" description="ARID" evidence="17">
    <location>
        <begin position="106"/>
        <end position="196"/>
    </location>
</feature>
<dbReference type="EC" id="1.14.11.67" evidence="4"/>
<dbReference type="GO" id="GO:0006355">
    <property type="term" value="P:regulation of DNA-templated transcription"/>
    <property type="evidence" value="ECO:0007669"/>
    <property type="project" value="TreeGrafter"/>
</dbReference>
<evidence type="ECO:0000256" key="2">
    <source>
        <dbReference type="ARBA" id="ARBA00004123"/>
    </source>
</evidence>
<evidence type="ECO:0000259" key="16">
    <source>
        <dbReference type="PROSITE" id="PS50016"/>
    </source>
</evidence>
<evidence type="ECO:0000256" key="9">
    <source>
        <dbReference type="ARBA" id="ARBA00022964"/>
    </source>
</evidence>
<sequence>MKVVETYDGSGCSKHLGNGFMKSQSFSFSPMPLDFIRPPPAPVFNPTPEEFTDPISYVQRISSIAFNYGICKIRPPNGWKPPFCVDQQNFTFVPRVQELSDVCAYNRVRYHFITSLINFWEAQDVTLFVPQIKGRSIDIYRLWKQVQSTGGYQTVCEKKLWCKICGEIGLPAVPSFASSLSSHYKKYLLPYDTFISDESVNDNEHLEFSCSSQSRKNKPPVEKMVCSVCNLGNDDKYLLLCDGCETYGACHTYCLDPPLSDVPKGNWYCRSCIIRRYKRLNRHEVFGFKSSNVKYTLHTFGIRADDFKAKHFGKPTHMVSLEEAEAEFWRLVGSEDTGVSVEYGADLNAREHGSGFPTSRQGRTSQKSKNYVTSPWNLNNTPLLDNSALRFLPRNISGMIIPWCYVGMAFSCFCWHTEDHWSYSINYLHMGEPKTWYGVPTNYADAFELAMRSEVPELFVNSPDLLHHMTTMVSPSRLQAHGVPVYRTDQMVGEFVVTFPRAFHAGFNQGFNFAEAVNFCPADWLEYGRNCIEHYALLHRTPVFSHAELLCRMAKSVEPLSVEFLTVITKQLGDLLTTERSLRRHLARIGVRLTERMVFENSEDEKRECDLCRTTLYLSSLGCKCSESMVCLAHYQIRTCCPRDSQIMRYRYDLDELTEFKEKLQSKLIEFEQWKNQIENEVFSAMQNPVDTVKLSSALKTATTTNTTTEINHNKSGNNLEQQTDLLKLNNYLKLSICDNVDNSVNNSSIVSSNNTKENDREDIIVDTKLDTDNKNELATVDSKPSSSISLKIDPEQHQKLTLFDLNKLLKLGRSRQYPNTLVERLNYVVHTISECSSVVRKLITSYKNACESMKITQETEMKSLKSESTDSGHEEEDDDHDFENDDDADNDNGASERKEELKQNTNQTVHNILHTSTSSRSSSETDDEVSIEDSRNSTATSFTKNSRRLSSSFHGDDDDNDDYTERLEQREEDKTEVTNQNEQVNVSLRANYRNNNSDNSNNNNNSCRKLRSRSTSCHYASSNRTRNKSSASKGPFISKLTLNEFASLVKLASTLPVILPEYKDLQELADHITRWRSEVRDLLVNLNKKPFLNNNNNGNDNVNVNDDCIISSSISDINTTTNDSSSLCDLFKIELQLRSVLPSVIKVAEYINVGSAIDIELPELNQLKRVHECLTWLEKVDKALNYKSNSVHEKIEKNITITSKPTLSNLCDLQIQGSHVASAIAYVMNIPENAYSSYNFSSHSLLDTVLSIQSRHLLETISTVKLVEEKLNEIIQAKPGSLSLNSVKEQLIIAKQLPIQLTAITNVQLICEKAEKYEKQFELFAKLLLQNVSLSPSSLNEYNRNTFKQEQCCYTEGRQNKKEEEANTADNNGINQCTMDQEILDEVGLGSVNSTPINWQSYFNTLEDNIQDCVIKFPQNDSIRKLLSDLNKFHEKLSKLFIRPQSTRSLLEILLPRSASALEWLIRLDGDPDIIPDSYRNNFNLDANNCPPTTYKRHTRSPHFQSLTYKSLCKDHVQEFAKISNVSDWEQMYNSTYNRFVEAEVSLMHYLRSTNMRKSRAKNQEKIVYCICRQPGLTSFMLQCELCRDWVHGRCVTLPALKDSETERMRYICPRCECSLRPDLKQVFNFVSELNNLFSCNNDSNHDQTVNSNDNQHERSLCFHQFPEFVAVQLLCYRAISFIKHIQKSIASNTELKQALSDYEHFSNMTMPSINLIEENISEELMSSSNCNDTSQIPTNSKKIYLPTKGTSPLDLASSSKSSLGSDRRSSNTTVRSIISHSQDYLDTDFAKTQTLGSYLPTSRPRAGNISMPAKSPWKVMNSTMSKMEMSANRNPREFIIPDEMRSSSSSSRLSNLELQFSSYKQGFKSQSLGSDSTVCTHSGELKETEAAEALAGLSASLNSQSSIVQKQDLSLSSVYNRHSYSNFKTDISFGQLGSRSNLSGKIMNQRDVGFSPCSTDRSDSMHFNKLHHGPLLSPNHIRDLCNVNRLGQSKIPTTDLETTRKTSCLQSTRKFYFPLSAEARKILENLIMEACLLEVHLPQTRWLWQLHLASDQETESCGAYHPFVAKIEEERLKRRILRHIQQSNQSKLSERFRAGRRKRRGSGSVGNFVNVLNKNMEHSDDSNISLTENSELQKRQRHSPIYSEAEEKQSGSSSVSDPITHPTLIPRRKAYRLRGRASDLTIARRYKMGRPRRLLPVRSRRSVQRPSHAIGYRSMRSTEQKHFYNPTMRNVLQQECHTMLSNSKQCKMPTNRRARNLSGQLCMASRRTGRVYRGERLVRRLHAFSNNEYSDSSTSEEHLETTPTNEQYHSRHGSIPYRKMTSGYFSYSVGRKRSAFRHARLSGIRSTMAATKTMLNNDESEDENVDCATDDQASNYEDDECPAGPCLHPQTGTVKWVQCEACCRWYHQICVGIHHHFQLPKVYFCPTCHQRATHGLTVRRKQLPTVKNFSRLPSERFPDKHPSKLHLRTKATAGSPLKLGSHLSRRPVGWTTKSAVLSPRLPKLRPYNGPEVSNVLDDDYDDDNDKSNNNTTEEKDVNSTLNQDIPVLTSQLVVDNWCDISQSSEEPSIKIPVSSPRESVHMDEPPVIDAYEHVPNNYTNDEDAVEVSKGPTEVLLEALDVMSSENHFK</sequence>
<dbReference type="PROSITE" id="PS01359">
    <property type="entry name" value="ZF_PHD_1"/>
    <property type="match status" value="1"/>
</dbReference>
<dbReference type="Gene3D" id="3.30.40.10">
    <property type="entry name" value="Zinc/RING finger domain, C3HC4 (zinc finger)"/>
    <property type="match status" value="2"/>
</dbReference>
<comment type="catalytic activity">
    <reaction evidence="13">
        <text>N(6),N(6),N(6)-trimethyl-L-lysyl(4)-[histone H3] + 3 2-oxoglutarate + 3 O2 = L-lysyl(4)-[histone H3] + 3 formaldehyde + 3 succinate + 3 CO2</text>
        <dbReference type="Rhea" id="RHEA:60208"/>
        <dbReference type="Rhea" id="RHEA-COMP:15537"/>
        <dbReference type="Rhea" id="RHEA-COMP:15547"/>
        <dbReference type="ChEBI" id="CHEBI:15379"/>
        <dbReference type="ChEBI" id="CHEBI:16526"/>
        <dbReference type="ChEBI" id="CHEBI:16810"/>
        <dbReference type="ChEBI" id="CHEBI:16842"/>
        <dbReference type="ChEBI" id="CHEBI:29969"/>
        <dbReference type="ChEBI" id="CHEBI:30031"/>
        <dbReference type="ChEBI" id="CHEBI:61961"/>
        <dbReference type="EC" id="1.14.11.67"/>
    </reaction>
</comment>
<dbReference type="PANTHER" id="PTHR10694:SF33">
    <property type="entry name" value="LYSINE-SPECIFIC DEMETHYLASE 5"/>
    <property type="match status" value="1"/>
</dbReference>
<feature type="compositionally biased region" description="Polar residues" evidence="15">
    <location>
        <begin position="1016"/>
        <end position="1033"/>
    </location>
</feature>
<feature type="region of interest" description="Disordered" evidence="15">
    <location>
        <begin position="2455"/>
        <end position="2477"/>
    </location>
</feature>
<evidence type="ECO:0000256" key="4">
    <source>
        <dbReference type="ARBA" id="ARBA00012902"/>
    </source>
</evidence>
<feature type="compositionally biased region" description="Acidic residues" evidence="15">
    <location>
        <begin position="874"/>
        <end position="891"/>
    </location>
</feature>
<feature type="compositionally biased region" description="Low complexity" evidence="15">
    <location>
        <begin position="1753"/>
        <end position="1766"/>
    </location>
</feature>
<evidence type="ECO:0000256" key="6">
    <source>
        <dbReference type="ARBA" id="ARBA00022771"/>
    </source>
</evidence>
<dbReference type="SUPFAM" id="SSF46774">
    <property type="entry name" value="ARID-like"/>
    <property type="match status" value="1"/>
</dbReference>
<evidence type="ECO:0000256" key="13">
    <source>
        <dbReference type="ARBA" id="ARBA00048734"/>
    </source>
</evidence>
<dbReference type="Pfam" id="PF21323">
    <property type="entry name" value="KDM5_C-hel"/>
    <property type="match status" value="1"/>
</dbReference>
<dbReference type="GO" id="GO:0000785">
    <property type="term" value="C:chromatin"/>
    <property type="evidence" value="ECO:0007669"/>
    <property type="project" value="TreeGrafter"/>
</dbReference>
<dbReference type="InterPro" id="IPR019787">
    <property type="entry name" value="Znf_PHD-finger"/>
</dbReference>
<keyword evidence="5" id="KW-0479">Metal-binding</keyword>
<dbReference type="InterPro" id="IPR011011">
    <property type="entry name" value="Znf_FYVE_PHD"/>
</dbReference>
<evidence type="ECO:0000256" key="11">
    <source>
        <dbReference type="ARBA" id="ARBA00023004"/>
    </source>
</evidence>
<dbReference type="SUPFAM" id="SSF51197">
    <property type="entry name" value="Clavaminate synthase-like"/>
    <property type="match status" value="1"/>
</dbReference>
<comment type="cofactor">
    <cofactor evidence="1">
        <name>Fe(2+)</name>
        <dbReference type="ChEBI" id="CHEBI:29033"/>
    </cofactor>
</comment>
<evidence type="ECO:0000256" key="15">
    <source>
        <dbReference type="SAM" id="MobiDB-lite"/>
    </source>
</evidence>
<dbReference type="Pfam" id="PF02375">
    <property type="entry name" value="JmjN"/>
    <property type="match status" value="1"/>
</dbReference>
<dbReference type="PROSITE" id="PS51011">
    <property type="entry name" value="ARID"/>
    <property type="match status" value="1"/>
</dbReference>
<evidence type="ECO:0000256" key="5">
    <source>
        <dbReference type="ARBA" id="ARBA00022723"/>
    </source>
</evidence>
<evidence type="ECO:0000259" key="18">
    <source>
        <dbReference type="PROSITE" id="PS51183"/>
    </source>
</evidence>
<dbReference type="InterPro" id="IPR036431">
    <property type="entry name" value="ARID_dom_sf"/>
</dbReference>
<evidence type="ECO:0000313" key="21">
    <source>
        <dbReference type="WBParaSite" id="SRDH1_62770.1"/>
    </source>
</evidence>
<dbReference type="GO" id="GO:0008270">
    <property type="term" value="F:zinc ion binding"/>
    <property type="evidence" value="ECO:0007669"/>
    <property type="project" value="UniProtKB-KW"/>
</dbReference>
<feature type="compositionally biased region" description="Polar residues" evidence="15">
    <location>
        <begin position="904"/>
        <end position="915"/>
    </location>
</feature>
<evidence type="ECO:0000256" key="8">
    <source>
        <dbReference type="ARBA" id="ARBA00022853"/>
    </source>
</evidence>
<evidence type="ECO:0000256" key="12">
    <source>
        <dbReference type="ARBA" id="ARBA00023242"/>
    </source>
</evidence>
<feature type="compositionally biased region" description="Basic and acidic residues" evidence="15">
    <location>
        <begin position="2459"/>
        <end position="2468"/>
    </location>
</feature>
<comment type="subcellular location">
    <subcellularLocation>
        <location evidence="2">Nucleus</location>
    </subcellularLocation>
</comment>
<evidence type="ECO:0000256" key="3">
    <source>
        <dbReference type="ARBA" id="ARBA00006801"/>
    </source>
</evidence>
<dbReference type="InterPro" id="IPR004198">
    <property type="entry name" value="Znf_C5HC2"/>
</dbReference>
<keyword evidence="9" id="KW-0223">Dioxygenase</keyword>